<keyword evidence="3" id="KW-1185">Reference proteome</keyword>
<protein>
    <submittedName>
        <fullName evidence="2">Uncharacterized protein</fullName>
    </submittedName>
</protein>
<feature type="signal peptide" evidence="1">
    <location>
        <begin position="1"/>
        <end position="24"/>
    </location>
</feature>
<sequence>MLSHRLAVASILLAGLSCSIPTKSLPTSSPIYQLGAASASSLDMGWNMLLVVSNTANKPLPQSNCVENLQPRIHHKLDARKIDTQTYDIAYTVGGICLGLGYVSWPETEPATATAIIEINDEWDIEPTVTIAGHNTLVTSSANACLAESPVVACVLLRFTTDVPERFKAQWSAEALQCCTVQAVADGWVHLEKKELVPHSSALIATCHCGRFPVKPVCTVLGNTMTG</sequence>
<proteinExistence type="predicted"/>
<dbReference type="InParanoid" id="G7E5X1"/>
<comment type="caution">
    <text evidence="2">The sequence shown here is derived from an EMBL/GenBank/DDBJ whole genome shotgun (WGS) entry which is preliminary data.</text>
</comment>
<evidence type="ECO:0000313" key="2">
    <source>
        <dbReference type="EMBL" id="GAA98231.1"/>
    </source>
</evidence>
<dbReference type="AlphaFoldDB" id="G7E5X1"/>
<dbReference type="Proteomes" id="UP000009131">
    <property type="component" value="Unassembled WGS sequence"/>
</dbReference>
<reference evidence="2 3" key="2">
    <citation type="journal article" date="2012" name="Open Biol.">
        <title>Characteristics of nucleosomes and linker DNA regions on the genome of the basidiomycete Mixia osmundae revealed by mono- and dinucleosome mapping.</title>
        <authorList>
            <person name="Nishida H."/>
            <person name="Kondo S."/>
            <person name="Matsumoto T."/>
            <person name="Suzuki Y."/>
            <person name="Yoshikawa H."/>
            <person name="Taylor T.D."/>
            <person name="Sugiyama J."/>
        </authorList>
    </citation>
    <scope>NUCLEOTIDE SEQUENCE [LARGE SCALE GENOMIC DNA]</scope>
    <source>
        <strain evidence="3">CBS 9802 / IAM 14324 / JCM 22182 / KY 12970</strain>
    </source>
</reference>
<dbReference type="EMBL" id="BABT02000150">
    <property type="protein sequence ID" value="GAA98231.1"/>
    <property type="molecule type" value="Genomic_DNA"/>
</dbReference>
<dbReference type="PROSITE" id="PS51257">
    <property type="entry name" value="PROKAR_LIPOPROTEIN"/>
    <property type="match status" value="1"/>
</dbReference>
<name>G7E5X1_MIXOS</name>
<organism evidence="2 3">
    <name type="scientific">Mixia osmundae (strain CBS 9802 / IAM 14324 / JCM 22182 / KY 12970)</name>
    <dbReference type="NCBI Taxonomy" id="764103"/>
    <lineage>
        <taxon>Eukaryota</taxon>
        <taxon>Fungi</taxon>
        <taxon>Dikarya</taxon>
        <taxon>Basidiomycota</taxon>
        <taxon>Pucciniomycotina</taxon>
        <taxon>Mixiomycetes</taxon>
        <taxon>Mixiales</taxon>
        <taxon>Mixiaceae</taxon>
        <taxon>Mixia</taxon>
    </lineage>
</organism>
<accession>G7E5X1</accession>
<keyword evidence="1" id="KW-0732">Signal</keyword>
<evidence type="ECO:0000313" key="3">
    <source>
        <dbReference type="Proteomes" id="UP000009131"/>
    </source>
</evidence>
<dbReference type="HOGENOM" id="CLU_1219955_0_0_1"/>
<dbReference type="RefSeq" id="XP_014569247.1">
    <property type="nucleotide sequence ID" value="XM_014713761.1"/>
</dbReference>
<reference evidence="2 3" key="1">
    <citation type="journal article" date="2011" name="J. Gen. Appl. Microbiol.">
        <title>Draft genome sequencing of the enigmatic basidiomycete Mixia osmundae.</title>
        <authorList>
            <person name="Nishida H."/>
            <person name="Nagatsuka Y."/>
            <person name="Sugiyama J."/>
        </authorList>
    </citation>
    <scope>NUCLEOTIDE SEQUENCE [LARGE SCALE GENOMIC DNA]</scope>
    <source>
        <strain evidence="3">CBS 9802 / IAM 14324 / JCM 22182 / KY 12970</strain>
    </source>
</reference>
<feature type="chain" id="PRO_5009955838" evidence="1">
    <location>
        <begin position="25"/>
        <end position="227"/>
    </location>
</feature>
<evidence type="ECO:0000256" key="1">
    <source>
        <dbReference type="SAM" id="SignalP"/>
    </source>
</evidence>
<gene>
    <name evidence="2" type="primary">Mo04914</name>
    <name evidence="2" type="ORF">E5Q_04914</name>
</gene>